<keyword evidence="2" id="KW-1185">Reference proteome</keyword>
<comment type="caution">
    <text evidence="1">The sequence shown here is derived from an EMBL/GenBank/DDBJ whole genome shotgun (WGS) entry which is preliminary data.</text>
</comment>
<dbReference type="STRING" id="195883.A0A482WW54"/>
<reference evidence="1 2" key="1">
    <citation type="journal article" date="2017" name="Gigascience">
        <title>Genome sequence of the small brown planthopper, Laodelphax striatellus.</title>
        <authorList>
            <person name="Zhu J."/>
            <person name="Jiang F."/>
            <person name="Wang X."/>
            <person name="Yang P."/>
            <person name="Bao Y."/>
            <person name="Zhao W."/>
            <person name="Wang W."/>
            <person name="Lu H."/>
            <person name="Wang Q."/>
            <person name="Cui N."/>
            <person name="Li J."/>
            <person name="Chen X."/>
            <person name="Luo L."/>
            <person name="Yu J."/>
            <person name="Kang L."/>
            <person name="Cui F."/>
        </authorList>
    </citation>
    <scope>NUCLEOTIDE SEQUENCE [LARGE SCALE GENOMIC DNA]</scope>
    <source>
        <strain evidence="1">Lst14</strain>
    </source>
</reference>
<evidence type="ECO:0000313" key="1">
    <source>
        <dbReference type="EMBL" id="RZF37733.1"/>
    </source>
</evidence>
<evidence type="ECO:0000313" key="2">
    <source>
        <dbReference type="Proteomes" id="UP000291343"/>
    </source>
</evidence>
<name>A0A482WW54_LAOST</name>
<dbReference type="AlphaFoldDB" id="A0A482WW54"/>
<dbReference type="OrthoDB" id="46913at2759"/>
<dbReference type="Gene3D" id="1.25.40.10">
    <property type="entry name" value="Tetratricopeptide repeat domain"/>
    <property type="match status" value="1"/>
</dbReference>
<dbReference type="SMR" id="A0A482WW54"/>
<dbReference type="InterPro" id="IPR011990">
    <property type="entry name" value="TPR-like_helical_dom_sf"/>
</dbReference>
<evidence type="ECO:0008006" key="3">
    <source>
        <dbReference type="Google" id="ProtNLM"/>
    </source>
</evidence>
<gene>
    <name evidence="1" type="ORF">LSTR_LSTR003144</name>
</gene>
<dbReference type="EMBL" id="QKKF02023479">
    <property type="protein sequence ID" value="RZF37733.1"/>
    <property type="molecule type" value="Genomic_DNA"/>
</dbReference>
<organism evidence="1 2">
    <name type="scientific">Laodelphax striatellus</name>
    <name type="common">Small brown planthopper</name>
    <name type="synonym">Delphax striatella</name>
    <dbReference type="NCBI Taxonomy" id="195883"/>
    <lineage>
        <taxon>Eukaryota</taxon>
        <taxon>Metazoa</taxon>
        <taxon>Ecdysozoa</taxon>
        <taxon>Arthropoda</taxon>
        <taxon>Hexapoda</taxon>
        <taxon>Insecta</taxon>
        <taxon>Pterygota</taxon>
        <taxon>Neoptera</taxon>
        <taxon>Paraneoptera</taxon>
        <taxon>Hemiptera</taxon>
        <taxon>Auchenorrhyncha</taxon>
        <taxon>Fulgoroidea</taxon>
        <taxon>Delphacidae</taxon>
        <taxon>Criomorphinae</taxon>
        <taxon>Laodelphax</taxon>
    </lineage>
</organism>
<protein>
    <recommendedName>
        <fullName evidence="3">Pentacotripeptide-repeat region of PRORP domain-containing protein</fullName>
    </recommendedName>
</protein>
<proteinExistence type="predicted"/>
<sequence length="338" mass="38902">MLSKSSAFFSKSKSCLFLSTGRNVVAFHRTLQTLIIGTNLKVNTFRTSVFIPFPRVNNRISVSPESDALEKTNPFNLSAKFYSSQITPNKTLQEILVENTKNERILKRQMVDETNDYMEDLSTKANISTEEWSKLKEMLLETPQFNATEKNVETVTMKLMNRYNIFRFARLYFNHLKSLSVDINPATLAIYVRYIFTFRDQCTAEDFLVAEEICSKLVESSPILSLTAADNVICGFSVTKNWRKSLEIFNEMKNLELSKRCYFAVAEACFRNKEFETGWEIVESIGKKSWQLADSLTSSILLYSLDKHEGLVRLLKFYAKYFDKPNLESAKHILSTAT</sequence>
<dbReference type="Proteomes" id="UP000291343">
    <property type="component" value="Unassembled WGS sequence"/>
</dbReference>
<accession>A0A482WW54</accession>
<dbReference type="InParanoid" id="A0A482WW54"/>